<comment type="caution">
    <text evidence="1">The sequence shown here is derived from an EMBL/GenBank/DDBJ whole genome shotgun (WGS) entry which is preliminary data.</text>
</comment>
<dbReference type="Proteomes" id="UP001596203">
    <property type="component" value="Unassembled WGS sequence"/>
</dbReference>
<dbReference type="InterPro" id="IPR045778">
    <property type="entry name" value="DUF6204"/>
</dbReference>
<name>A0ABW1K3H2_9ACTN</name>
<reference evidence="2" key="1">
    <citation type="journal article" date="2019" name="Int. J. Syst. Evol. Microbiol.">
        <title>The Global Catalogue of Microorganisms (GCM) 10K type strain sequencing project: providing services to taxonomists for standard genome sequencing and annotation.</title>
        <authorList>
            <consortium name="The Broad Institute Genomics Platform"/>
            <consortium name="The Broad Institute Genome Sequencing Center for Infectious Disease"/>
            <person name="Wu L."/>
            <person name="Ma J."/>
        </authorList>
    </citation>
    <scope>NUCLEOTIDE SEQUENCE [LARGE SCALE GENOMIC DNA]</scope>
    <source>
        <strain evidence="2">ZS-35-S2</strain>
    </source>
</reference>
<proteinExistence type="predicted"/>
<accession>A0ABW1K3H2</accession>
<sequence>MFRVVVSGKFTGLDDAGRAAVLAANGAGFTEAGRFTHDASVSAFTFRCQVLVDPDDGEHEATQRAIKALDAYGLPYHLIRIAATDLREVKIRRKSRRK</sequence>
<dbReference type="RefSeq" id="WP_377417640.1">
    <property type="nucleotide sequence ID" value="NZ_JBHSPR010000001.1"/>
</dbReference>
<gene>
    <name evidence="1" type="ORF">ACFP2T_04920</name>
</gene>
<protein>
    <submittedName>
        <fullName evidence="1">DUF6204 family protein</fullName>
    </submittedName>
</protein>
<evidence type="ECO:0000313" key="1">
    <source>
        <dbReference type="EMBL" id="MFC6015538.1"/>
    </source>
</evidence>
<dbReference type="Pfam" id="PF19707">
    <property type="entry name" value="DUF6204"/>
    <property type="match status" value="1"/>
</dbReference>
<keyword evidence="2" id="KW-1185">Reference proteome</keyword>
<organism evidence="1 2">
    <name type="scientific">Plantactinospora solaniradicis</name>
    <dbReference type="NCBI Taxonomy" id="1723736"/>
    <lineage>
        <taxon>Bacteria</taxon>
        <taxon>Bacillati</taxon>
        <taxon>Actinomycetota</taxon>
        <taxon>Actinomycetes</taxon>
        <taxon>Micromonosporales</taxon>
        <taxon>Micromonosporaceae</taxon>
        <taxon>Plantactinospora</taxon>
    </lineage>
</organism>
<dbReference type="EMBL" id="JBHSPR010000001">
    <property type="protein sequence ID" value="MFC6015538.1"/>
    <property type="molecule type" value="Genomic_DNA"/>
</dbReference>
<evidence type="ECO:0000313" key="2">
    <source>
        <dbReference type="Proteomes" id="UP001596203"/>
    </source>
</evidence>